<name>A0ABU7C746_9TELE</name>
<organism evidence="10 11">
    <name type="scientific">Ataeniobius toweri</name>
    <dbReference type="NCBI Taxonomy" id="208326"/>
    <lineage>
        <taxon>Eukaryota</taxon>
        <taxon>Metazoa</taxon>
        <taxon>Chordata</taxon>
        <taxon>Craniata</taxon>
        <taxon>Vertebrata</taxon>
        <taxon>Euteleostomi</taxon>
        <taxon>Actinopterygii</taxon>
        <taxon>Neopterygii</taxon>
        <taxon>Teleostei</taxon>
        <taxon>Neoteleostei</taxon>
        <taxon>Acanthomorphata</taxon>
        <taxon>Ovalentaria</taxon>
        <taxon>Atherinomorphae</taxon>
        <taxon>Cyprinodontiformes</taxon>
        <taxon>Goodeidae</taxon>
        <taxon>Ataeniobius</taxon>
    </lineage>
</organism>
<accession>A0ABU7C746</accession>
<evidence type="ECO:0000256" key="7">
    <source>
        <dbReference type="ARBA" id="ARBA00022989"/>
    </source>
</evidence>
<feature type="signal peptide" evidence="9">
    <location>
        <begin position="1"/>
        <end position="20"/>
    </location>
</feature>
<keyword evidence="7" id="KW-1133">Transmembrane helix</keyword>
<comment type="caution">
    <text evidence="10">The sequence shown here is derived from an EMBL/GenBank/DDBJ whole genome shotgun (WGS) entry which is preliminary data.</text>
</comment>
<proteinExistence type="predicted"/>
<dbReference type="InterPro" id="IPR026051">
    <property type="entry name" value="ALG1-like"/>
</dbReference>
<evidence type="ECO:0000256" key="1">
    <source>
        <dbReference type="ARBA" id="ARBA00004389"/>
    </source>
</evidence>
<keyword evidence="5" id="KW-0812">Transmembrane</keyword>
<evidence type="ECO:0000256" key="9">
    <source>
        <dbReference type="SAM" id="SignalP"/>
    </source>
</evidence>
<protein>
    <submittedName>
        <fullName evidence="10">Uncharacterized protein</fullName>
    </submittedName>
</protein>
<evidence type="ECO:0000256" key="5">
    <source>
        <dbReference type="ARBA" id="ARBA00022692"/>
    </source>
</evidence>
<evidence type="ECO:0000256" key="4">
    <source>
        <dbReference type="ARBA" id="ARBA00022679"/>
    </source>
</evidence>
<keyword evidence="3" id="KW-0328">Glycosyltransferase</keyword>
<dbReference type="PANTHER" id="PTHR13036:SF0">
    <property type="entry name" value="CHITOBIOSYLDIPHOSPHODOLICHOL BETA-MANNOSYLTRANSFERASE"/>
    <property type="match status" value="1"/>
</dbReference>
<dbReference type="Proteomes" id="UP001345963">
    <property type="component" value="Unassembled WGS sequence"/>
</dbReference>
<evidence type="ECO:0000256" key="8">
    <source>
        <dbReference type="ARBA" id="ARBA00023136"/>
    </source>
</evidence>
<evidence type="ECO:0000313" key="10">
    <source>
        <dbReference type="EMBL" id="MED6258439.1"/>
    </source>
</evidence>
<evidence type="ECO:0000256" key="2">
    <source>
        <dbReference type="ARBA" id="ARBA00004922"/>
    </source>
</evidence>
<feature type="chain" id="PRO_5046552011" evidence="9">
    <location>
        <begin position="21"/>
        <end position="164"/>
    </location>
</feature>
<sequence length="164" mass="18499">MCCSFHYRFANLTILFLVFGSQNPPGLPGVAVAWVVCVLRGSTFIIDWHNYGYTIMALSLGASHPVVRLAKWLVPSTFIFQPRFYGAYWLLVNIFPTSRAVVPKVWPRGHLQHLCGPRPQFKNDTPANGAVADVQVLDNETETPFILVWEVSWLNWTSLVASLH</sequence>
<keyword evidence="9" id="KW-0732">Signal</keyword>
<comment type="pathway">
    <text evidence="2">Protein modification; protein glycosylation.</text>
</comment>
<keyword evidence="4" id="KW-0808">Transferase</keyword>
<evidence type="ECO:0000256" key="6">
    <source>
        <dbReference type="ARBA" id="ARBA00022824"/>
    </source>
</evidence>
<gene>
    <name evidence="10" type="ORF">ATANTOWER_007457</name>
</gene>
<dbReference type="EMBL" id="JAHUTI010080542">
    <property type="protein sequence ID" value="MED6258439.1"/>
    <property type="molecule type" value="Genomic_DNA"/>
</dbReference>
<evidence type="ECO:0000313" key="11">
    <source>
        <dbReference type="Proteomes" id="UP001345963"/>
    </source>
</evidence>
<keyword evidence="8" id="KW-0472">Membrane</keyword>
<keyword evidence="11" id="KW-1185">Reference proteome</keyword>
<evidence type="ECO:0000256" key="3">
    <source>
        <dbReference type="ARBA" id="ARBA00022676"/>
    </source>
</evidence>
<reference evidence="10 11" key="1">
    <citation type="submission" date="2021-07" db="EMBL/GenBank/DDBJ databases">
        <authorList>
            <person name="Palmer J.M."/>
        </authorList>
    </citation>
    <scope>NUCLEOTIDE SEQUENCE [LARGE SCALE GENOMIC DNA]</scope>
    <source>
        <strain evidence="10 11">AT_MEX2019</strain>
        <tissue evidence="10">Muscle</tissue>
    </source>
</reference>
<keyword evidence="6" id="KW-0256">Endoplasmic reticulum</keyword>
<dbReference type="PANTHER" id="PTHR13036">
    <property type="entry name" value="BETA1,4 MANNOSYLTRANSFERASE"/>
    <property type="match status" value="1"/>
</dbReference>
<comment type="subcellular location">
    <subcellularLocation>
        <location evidence="1">Endoplasmic reticulum membrane</location>
        <topology evidence="1">Single-pass membrane protein</topology>
    </subcellularLocation>
</comment>